<reference evidence="1" key="1">
    <citation type="submission" date="2018-06" db="EMBL/GenBank/DDBJ databases">
        <authorList>
            <person name="Zhirakovskaya E."/>
        </authorList>
    </citation>
    <scope>NUCLEOTIDE SEQUENCE</scope>
</reference>
<sequence>MDSVSSHACGAAQLNARMRGISWRSNMALMGLASVIVQLNTASMTLPPAGNSVDATSVMTALSIANTTFTNVTLSLYTAGGTWTYVMNFTYVDGFSVSHNIELKLVHTPGASTAVYSGLLTYGITEKFNGGNCPGSDPKDITYIGTLKYTRNSLSDMVLIQRGGQYCGTGGYASLATFESNGQLDPAGKWNSSAATGRC</sequence>
<evidence type="ECO:0000313" key="1">
    <source>
        <dbReference type="EMBL" id="VAX27927.1"/>
    </source>
</evidence>
<organism evidence="1">
    <name type="scientific">hydrothermal vent metagenome</name>
    <dbReference type="NCBI Taxonomy" id="652676"/>
    <lineage>
        <taxon>unclassified sequences</taxon>
        <taxon>metagenomes</taxon>
        <taxon>ecological metagenomes</taxon>
    </lineage>
</organism>
<proteinExistence type="predicted"/>
<dbReference type="EMBL" id="UOGF01000034">
    <property type="protein sequence ID" value="VAX27927.1"/>
    <property type="molecule type" value="Genomic_DNA"/>
</dbReference>
<protein>
    <submittedName>
        <fullName evidence="1">Uncharacterized protein</fullName>
    </submittedName>
</protein>
<accession>A0A3B1DH03</accession>
<name>A0A3B1DH03_9ZZZZ</name>
<dbReference type="AlphaFoldDB" id="A0A3B1DH03"/>
<gene>
    <name evidence="1" type="ORF">MNBD_NITROSPIRAE01-1480</name>
</gene>